<organism evidence="1 2">
    <name type="scientific">Nesidiocoris tenuis</name>
    <dbReference type="NCBI Taxonomy" id="355587"/>
    <lineage>
        <taxon>Eukaryota</taxon>
        <taxon>Metazoa</taxon>
        <taxon>Ecdysozoa</taxon>
        <taxon>Arthropoda</taxon>
        <taxon>Hexapoda</taxon>
        <taxon>Insecta</taxon>
        <taxon>Pterygota</taxon>
        <taxon>Neoptera</taxon>
        <taxon>Paraneoptera</taxon>
        <taxon>Hemiptera</taxon>
        <taxon>Heteroptera</taxon>
        <taxon>Panheteroptera</taxon>
        <taxon>Cimicomorpha</taxon>
        <taxon>Miridae</taxon>
        <taxon>Dicyphina</taxon>
        <taxon>Nesidiocoris</taxon>
    </lineage>
</organism>
<accession>A0A6H5G2G3</accession>
<gene>
    <name evidence="1" type="ORF">NTEN_LOCUS3154</name>
</gene>
<feature type="non-terminal residue" evidence="1">
    <location>
        <position position="53"/>
    </location>
</feature>
<keyword evidence="2" id="KW-1185">Reference proteome</keyword>
<dbReference type="AlphaFoldDB" id="A0A6H5G2G3"/>
<proteinExistence type="predicted"/>
<dbReference type="Proteomes" id="UP000479000">
    <property type="component" value="Unassembled WGS sequence"/>
</dbReference>
<protein>
    <submittedName>
        <fullName evidence="1">Uncharacterized protein</fullName>
    </submittedName>
</protein>
<dbReference type="EMBL" id="CADCXU010004832">
    <property type="protein sequence ID" value="CAA9996693.1"/>
    <property type="molecule type" value="Genomic_DNA"/>
</dbReference>
<sequence length="53" mass="5160">MDVAIPASASAPTAGLGILAIRYPATHAAPSTGSARTAHASALRAGTDVIALF</sequence>
<reference evidence="1 2" key="1">
    <citation type="submission" date="2020-02" db="EMBL/GenBank/DDBJ databases">
        <authorList>
            <person name="Ferguson B K."/>
        </authorList>
    </citation>
    <scope>NUCLEOTIDE SEQUENCE [LARGE SCALE GENOMIC DNA]</scope>
</reference>
<evidence type="ECO:0000313" key="2">
    <source>
        <dbReference type="Proteomes" id="UP000479000"/>
    </source>
</evidence>
<evidence type="ECO:0000313" key="1">
    <source>
        <dbReference type="EMBL" id="CAA9996693.1"/>
    </source>
</evidence>
<name>A0A6H5G2G3_9HEMI</name>